<proteinExistence type="predicted"/>
<accession>A0ABQ9IJ68</accession>
<protein>
    <submittedName>
        <fullName evidence="1">Uncharacterized protein</fullName>
    </submittedName>
</protein>
<evidence type="ECO:0000313" key="2">
    <source>
        <dbReference type="Proteomes" id="UP001159363"/>
    </source>
</evidence>
<name>A0ABQ9IJ68_9NEOP</name>
<comment type="caution">
    <text evidence="1">The sequence shown here is derived from an EMBL/GenBank/DDBJ whole genome shotgun (WGS) entry which is preliminary data.</text>
</comment>
<evidence type="ECO:0000313" key="1">
    <source>
        <dbReference type="EMBL" id="KAJ8896749.1"/>
    </source>
</evidence>
<organism evidence="1 2">
    <name type="scientific">Dryococelus australis</name>
    <dbReference type="NCBI Taxonomy" id="614101"/>
    <lineage>
        <taxon>Eukaryota</taxon>
        <taxon>Metazoa</taxon>
        <taxon>Ecdysozoa</taxon>
        <taxon>Arthropoda</taxon>
        <taxon>Hexapoda</taxon>
        <taxon>Insecta</taxon>
        <taxon>Pterygota</taxon>
        <taxon>Neoptera</taxon>
        <taxon>Polyneoptera</taxon>
        <taxon>Phasmatodea</taxon>
        <taxon>Verophasmatodea</taxon>
        <taxon>Anareolatae</taxon>
        <taxon>Phasmatidae</taxon>
        <taxon>Eurycanthinae</taxon>
        <taxon>Dryococelus</taxon>
    </lineage>
</organism>
<gene>
    <name evidence="1" type="ORF">PR048_002094</name>
</gene>
<keyword evidence="2" id="KW-1185">Reference proteome</keyword>
<dbReference type="Proteomes" id="UP001159363">
    <property type="component" value="Chromosome 1"/>
</dbReference>
<reference evidence="1 2" key="1">
    <citation type="submission" date="2023-02" db="EMBL/GenBank/DDBJ databases">
        <title>LHISI_Scaffold_Assembly.</title>
        <authorList>
            <person name="Stuart O.P."/>
            <person name="Cleave R."/>
            <person name="Magrath M.J.L."/>
            <person name="Mikheyev A.S."/>
        </authorList>
    </citation>
    <scope>NUCLEOTIDE SEQUENCE [LARGE SCALE GENOMIC DNA]</scope>
    <source>
        <strain evidence="1">Daus_M_001</strain>
        <tissue evidence="1">Leg muscle</tissue>
    </source>
</reference>
<dbReference type="PANTHER" id="PTHR46409">
    <property type="entry name" value="HTH PSQ-TYPE DOMAIN-CONTAINING PROTEIN"/>
    <property type="match status" value="1"/>
</dbReference>
<dbReference type="PANTHER" id="PTHR46409:SF1">
    <property type="entry name" value="HTH PSQ-TYPE DOMAIN-CONTAINING PROTEIN"/>
    <property type="match status" value="1"/>
</dbReference>
<sequence length="88" mass="10042">MLWDVCDDEIKLLINSETKAIRDIKKLPCHTQAVERCVKLVTEASTKVCGHEVRDGDIKSALLLRLVMPDLSQKSDFKPVHIDKKQQK</sequence>
<dbReference type="EMBL" id="JARBHB010000001">
    <property type="protein sequence ID" value="KAJ8896749.1"/>
    <property type="molecule type" value="Genomic_DNA"/>
</dbReference>